<evidence type="ECO:0000313" key="1">
    <source>
        <dbReference type="EMBL" id="MPC80471.1"/>
    </source>
</evidence>
<dbReference type="AlphaFoldDB" id="A0A5B7I519"/>
<comment type="caution">
    <text evidence="1">The sequence shown here is derived from an EMBL/GenBank/DDBJ whole genome shotgun (WGS) entry which is preliminary data.</text>
</comment>
<reference evidence="1 2" key="1">
    <citation type="submission" date="2019-05" db="EMBL/GenBank/DDBJ databases">
        <title>Another draft genome of Portunus trituberculatus and its Hox gene families provides insights of decapod evolution.</title>
        <authorList>
            <person name="Jeong J.-H."/>
            <person name="Song I."/>
            <person name="Kim S."/>
            <person name="Choi T."/>
            <person name="Kim D."/>
            <person name="Ryu S."/>
            <person name="Kim W."/>
        </authorList>
    </citation>
    <scope>NUCLEOTIDE SEQUENCE [LARGE SCALE GENOMIC DNA]</scope>
    <source>
        <tissue evidence="1">Muscle</tissue>
    </source>
</reference>
<protein>
    <submittedName>
        <fullName evidence="1">Uncharacterized protein</fullName>
    </submittedName>
</protein>
<dbReference type="Proteomes" id="UP000324222">
    <property type="component" value="Unassembled WGS sequence"/>
</dbReference>
<accession>A0A5B7I519</accession>
<name>A0A5B7I519_PORTR</name>
<sequence>MKILALLKGVSSLARREGCVAVPYTASLPARYCGVIPSITCRLTTLVSQGAFQGHRVSRRIMGREVTNGNVLNSELFISWGFKGRGSHRRTIGEAAALFQ</sequence>
<evidence type="ECO:0000313" key="2">
    <source>
        <dbReference type="Proteomes" id="UP000324222"/>
    </source>
</evidence>
<organism evidence="1 2">
    <name type="scientific">Portunus trituberculatus</name>
    <name type="common">Swimming crab</name>
    <name type="synonym">Neptunus trituberculatus</name>
    <dbReference type="NCBI Taxonomy" id="210409"/>
    <lineage>
        <taxon>Eukaryota</taxon>
        <taxon>Metazoa</taxon>
        <taxon>Ecdysozoa</taxon>
        <taxon>Arthropoda</taxon>
        <taxon>Crustacea</taxon>
        <taxon>Multicrustacea</taxon>
        <taxon>Malacostraca</taxon>
        <taxon>Eumalacostraca</taxon>
        <taxon>Eucarida</taxon>
        <taxon>Decapoda</taxon>
        <taxon>Pleocyemata</taxon>
        <taxon>Brachyura</taxon>
        <taxon>Eubrachyura</taxon>
        <taxon>Portunoidea</taxon>
        <taxon>Portunidae</taxon>
        <taxon>Portuninae</taxon>
        <taxon>Portunus</taxon>
    </lineage>
</organism>
<proteinExistence type="predicted"/>
<keyword evidence="2" id="KW-1185">Reference proteome</keyword>
<dbReference type="EMBL" id="VSRR010054114">
    <property type="protein sequence ID" value="MPC80471.1"/>
    <property type="molecule type" value="Genomic_DNA"/>
</dbReference>
<gene>
    <name evidence="1" type="ORF">E2C01_075051</name>
</gene>